<dbReference type="InterPro" id="IPR036061">
    <property type="entry name" value="CheW-like_dom_sf"/>
</dbReference>
<comment type="caution">
    <text evidence="5">The sequence shown here is derived from an EMBL/GenBank/DDBJ whole genome shotgun (WGS) entry which is preliminary data.</text>
</comment>
<protein>
    <submittedName>
        <fullName evidence="5">Chemotaxis protein CheW</fullName>
    </submittedName>
</protein>
<dbReference type="Pfam" id="PF00072">
    <property type="entry name" value="Response_reg"/>
    <property type="match status" value="1"/>
</dbReference>
<keyword evidence="7" id="KW-1185">Reference proteome</keyword>
<dbReference type="InterPro" id="IPR001789">
    <property type="entry name" value="Sig_transdc_resp-reg_receiver"/>
</dbReference>
<proteinExistence type="predicted"/>
<dbReference type="PROSITE" id="PS50851">
    <property type="entry name" value="CHEW"/>
    <property type="match status" value="1"/>
</dbReference>
<dbReference type="Proteomes" id="UP000773469">
    <property type="component" value="Unassembled WGS sequence"/>
</dbReference>
<evidence type="ECO:0000259" key="3">
    <source>
        <dbReference type="PROSITE" id="PS50851"/>
    </source>
</evidence>
<evidence type="ECO:0000256" key="1">
    <source>
        <dbReference type="PROSITE-ProRule" id="PRU00169"/>
    </source>
</evidence>
<dbReference type="Gene3D" id="2.30.30.40">
    <property type="entry name" value="SH3 Domains"/>
    <property type="match status" value="1"/>
</dbReference>
<dbReference type="SMART" id="SM00260">
    <property type="entry name" value="CheW"/>
    <property type="match status" value="1"/>
</dbReference>
<dbReference type="EMBL" id="BPEU01000023">
    <property type="protein sequence ID" value="GIU43823.1"/>
    <property type="molecule type" value="Genomic_DNA"/>
</dbReference>
<dbReference type="SMART" id="SM00448">
    <property type="entry name" value="REC"/>
    <property type="match status" value="1"/>
</dbReference>
<name>A0A1E5IT71_SHECO</name>
<dbReference type="SUPFAM" id="SSF52172">
    <property type="entry name" value="CheY-like"/>
    <property type="match status" value="1"/>
</dbReference>
<dbReference type="CDD" id="cd19924">
    <property type="entry name" value="REC_CheV-like"/>
    <property type="match status" value="1"/>
</dbReference>
<evidence type="ECO:0000313" key="6">
    <source>
        <dbReference type="Proteomes" id="UP000095230"/>
    </source>
</evidence>
<dbReference type="SUPFAM" id="SSF50341">
    <property type="entry name" value="CheW-like"/>
    <property type="match status" value="1"/>
</dbReference>
<dbReference type="GO" id="GO:0006935">
    <property type="term" value="P:chemotaxis"/>
    <property type="evidence" value="ECO:0007669"/>
    <property type="project" value="InterPro"/>
</dbReference>
<evidence type="ECO:0000313" key="7">
    <source>
        <dbReference type="Proteomes" id="UP000773469"/>
    </source>
</evidence>
<dbReference type="PIRSF" id="PIRSF002867">
    <property type="entry name" value="CheV"/>
    <property type="match status" value="1"/>
</dbReference>
<dbReference type="InterPro" id="IPR002545">
    <property type="entry name" value="CheW-lke_dom"/>
</dbReference>
<dbReference type="InterPro" id="IPR024181">
    <property type="entry name" value="Chemotax_regulator_CheV"/>
</dbReference>
<dbReference type="InterPro" id="IPR011006">
    <property type="entry name" value="CheY-like_superfamily"/>
</dbReference>
<organism evidence="5 6">
    <name type="scientific">Shewanella colwelliana</name>
    <name type="common">Alteromonas colwelliana</name>
    <dbReference type="NCBI Taxonomy" id="23"/>
    <lineage>
        <taxon>Bacteria</taxon>
        <taxon>Pseudomonadati</taxon>
        <taxon>Pseudomonadota</taxon>
        <taxon>Gammaproteobacteria</taxon>
        <taxon>Alteromonadales</taxon>
        <taxon>Shewanellaceae</taxon>
        <taxon>Shewanella</taxon>
    </lineage>
</organism>
<feature type="modified residue" description="4-aspartylphosphate" evidence="1">
    <location>
        <position position="225"/>
    </location>
</feature>
<dbReference type="RefSeq" id="WP_028764007.1">
    <property type="nucleotide sequence ID" value="NZ_BPEU01000023.1"/>
</dbReference>
<dbReference type="GO" id="GO:0000160">
    <property type="term" value="P:phosphorelay signal transduction system"/>
    <property type="evidence" value="ECO:0007669"/>
    <property type="project" value="InterPro"/>
</dbReference>
<dbReference type="Gene3D" id="2.40.50.180">
    <property type="entry name" value="CheA-289, Domain 4"/>
    <property type="match status" value="1"/>
</dbReference>
<dbReference type="PANTHER" id="PTHR47233">
    <property type="entry name" value="CHEMOTAXIS PROTEIN CHEV"/>
    <property type="match status" value="1"/>
</dbReference>
<dbReference type="PROSITE" id="PS50110">
    <property type="entry name" value="RESPONSE_REGULATORY"/>
    <property type="match status" value="1"/>
</dbReference>
<dbReference type="STRING" id="23.BEL05_00430"/>
<evidence type="ECO:0000313" key="4">
    <source>
        <dbReference type="EMBL" id="GIU43823.1"/>
    </source>
</evidence>
<dbReference type="AlphaFoldDB" id="A0A1E5IT71"/>
<reference evidence="4 7" key="2">
    <citation type="submission" date="2021-05" db="EMBL/GenBank/DDBJ databases">
        <title>Molecular characterization for Shewanella algae harboring chromosomal blaOXA-55-like strains isolated from clinical and environment sample.</title>
        <authorList>
            <person name="Ohama Y."/>
            <person name="Aoki K."/>
            <person name="Harada S."/>
            <person name="Moriya K."/>
            <person name="Ishii Y."/>
            <person name="Tateda K."/>
        </authorList>
    </citation>
    <scope>NUCLEOTIDE SEQUENCE [LARGE SCALE GENOMIC DNA]</scope>
    <source>
        <strain evidence="4 7">MBTL60-118</strain>
    </source>
</reference>
<reference evidence="5 6" key="1">
    <citation type="submission" date="2016-07" db="EMBL/GenBank/DDBJ databases">
        <title>Whole-genome of two Shewanella species isolated from a digestive organ of sea cucumber Apostichopus japonicus Selenka 1867.</title>
        <authorList>
            <person name="Hong H.-H."/>
            <person name="Choi H."/>
            <person name="Cheon S."/>
            <person name="Oh J.-S."/>
            <person name="Lee H.-G."/>
            <person name="Park C."/>
        </authorList>
    </citation>
    <scope>NUCLEOTIDE SEQUENCE [LARGE SCALE GENOMIC DNA]</scope>
    <source>
        <strain evidence="5 6">CSB03KR</strain>
    </source>
</reference>
<feature type="domain" description="CheW-like" evidence="3">
    <location>
        <begin position="8"/>
        <end position="149"/>
    </location>
</feature>
<gene>
    <name evidence="4" type="primary">cheV_3</name>
    <name evidence="5" type="ORF">BEL05_00430</name>
    <name evidence="4" type="ORF">TUM3794_30410</name>
</gene>
<dbReference type="PANTHER" id="PTHR47233:SF2">
    <property type="entry name" value="CHEMOTAXIS SIGNAL TRANSDUCTION SYSTEM RESPONSE REGULATOR CHEV"/>
    <property type="match status" value="1"/>
</dbReference>
<dbReference type="Proteomes" id="UP000095230">
    <property type="component" value="Unassembled WGS sequence"/>
</dbReference>
<keyword evidence="1" id="KW-0597">Phosphoprotein</keyword>
<evidence type="ECO:0000313" key="5">
    <source>
        <dbReference type="EMBL" id="OEG73730.1"/>
    </source>
</evidence>
<feature type="domain" description="Response regulatory" evidence="2">
    <location>
        <begin position="171"/>
        <end position="292"/>
    </location>
</feature>
<sequence length="299" mass="32823">MKSKASQSQGLLLFRLSQTQLFALGTLKIRELVPFTSLSAIPKSHPNVLGAATVRGQTIPIIDMAAAVGYAPISEADRLKSYIIITDCQRMVMGFLVRSIDKIIECNWRDIESPPNNLGKNAYLTGVTRVEDKLVQLLDVELLLSKVFPPSPETTRAILTDVQREILKPLNILLVDDSLVARKQLSDALDSINIPYLVTSDGREALAIMEHASQEGRPVDLLVSDIEMPGLDGYELAFEVKNTPSLASAYIILHTSLSSEISVSQAHQVGADEALTKFDAHELIDAMLRGAKRFDTNKD</sequence>
<dbReference type="Pfam" id="PF01584">
    <property type="entry name" value="CheW"/>
    <property type="match status" value="1"/>
</dbReference>
<evidence type="ECO:0000259" key="2">
    <source>
        <dbReference type="PROSITE" id="PS50110"/>
    </source>
</evidence>
<accession>A0A1E5IT71</accession>
<dbReference type="EMBL" id="MCBT01000037">
    <property type="protein sequence ID" value="OEG73730.1"/>
    <property type="molecule type" value="Genomic_DNA"/>
</dbReference>
<dbReference type="Gene3D" id="3.40.50.2300">
    <property type="match status" value="1"/>
</dbReference>
<dbReference type="OrthoDB" id="9806105at2"/>